<evidence type="ECO:0000256" key="1">
    <source>
        <dbReference type="ARBA" id="ARBA00022729"/>
    </source>
</evidence>
<keyword evidence="1" id="KW-0732">Signal</keyword>
<dbReference type="InParanoid" id="T1HSI8"/>
<evidence type="ECO:0000313" key="3">
    <source>
        <dbReference type="Proteomes" id="UP000015103"/>
    </source>
</evidence>
<dbReference type="EnsemblMetazoa" id="RPRC007008-RA">
    <property type="protein sequence ID" value="RPRC007008-PA"/>
    <property type="gene ID" value="RPRC007008"/>
</dbReference>
<dbReference type="RefSeq" id="XP_073980343.1">
    <property type="nucleotide sequence ID" value="XM_074124242.1"/>
</dbReference>
<reference evidence="2" key="1">
    <citation type="submission" date="2015-05" db="UniProtKB">
        <authorList>
            <consortium name="EnsemblMetazoa"/>
        </authorList>
    </citation>
    <scope>IDENTIFICATION</scope>
</reference>
<evidence type="ECO:0000313" key="2">
    <source>
        <dbReference type="EnsemblMetazoa" id="RPRC007008-PA"/>
    </source>
</evidence>
<organism evidence="2 3">
    <name type="scientific">Rhodnius prolixus</name>
    <name type="common">Triatomid bug</name>
    <dbReference type="NCBI Taxonomy" id="13249"/>
    <lineage>
        <taxon>Eukaryota</taxon>
        <taxon>Metazoa</taxon>
        <taxon>Ecdysozoa</taxon>
        <taxon>Arthropoda</taxon>
        <taxon>Hexapoda</taxon>
        <taxon>Insecta</taxon>
        <taxon>Pterygota</taxon>
        <taxon>Neoptera</taxon>
        <taxon>Paraneoptera</taxon>
        <taxon>Hemiptera</taxon>
        <taxon>Heteroptera</taxon>
        <taxon>Panheteroptera</taxon>
        <taxon>Cimicomorpha</taxon>
        <taxon>Reduviidae</taxon>
        <taxon>Triatominae</taxon>
        <taxon>Rhodnius</taxon>
    </lineage>
</organism>
<dbReference type="GO" id="GO:0007608">
    <property type="term" value="P:sensory perception of smell"/>
    <property type="evidence" value="ECO:0007669"/>
    <property type="project" value="TreeGrafter"/>
</dbReference>
<dbReference type="PANTHER" id="PTHR11857">
    <property type="entry name" value="ODORANT BINDING PROTEIN-RELATED"/>
    <property type="match status" value="1"/>
</dbReference>
<accession>T1HSI8</accession>
<dbReference type="InterPro" id="IPR036728">
    <property type="entry name" value="PBP_GOBP_sf"/>
</dbReference>
<sequence length="149" mass="16613">MKGFGAICVFAIAITLSLAIDEAAKKKAINTFNKCREQYPITDAELEKLKKHESLPTSENAKCLAKCMLMEGNMLKDGKYRKDIAITFAETLHSDNAEEAEKARQVVEFCANEVGTEVKGDACEHAYKMAECSFNKAKEIGLEKPEWEN</sequence>
<dbReference type="AlphaFoldDB" id="T1HSI8"/>
<protein>
    <submittedName>
        <fullName evidence="2">Uncharacterized protein</fullName>
    </submittedName>
</protein>
<dbReference type="GO" id="GO:0005549">
    <property type="term" value="F:odorant binding"/>
    <property type="evidence" value="ECO:0007669"/>
    <property type="project" value="InterPro"/>
</dbReference>
<name>T1HSI8_RHOPR</name>
<dbReference type="Pfam" id="PF01395">
    <property type="entry name" value="PBP_GOBP"/>
    <property type="match status" value="1"/>
</dbReference>
<dbReference type="VEuPathDB" id="VectorBase:RPRC007008"/>
<keyword evidence="3" id="KW-1185">Reference proteome</keyword>
<dbReference type="GeneID" id="141452268"/>
<dbReference type="Gene3D" id="1.10.238.20">
    <property type="entry name" value="Pheromone/general odorant binding protein domain"/>
    <property type="match status" value="1"/>
</dbReference>
<dbReference type="EMBL" id="ACPB03008832">
    <property type="status" value="NOT_ANNOTATED_CDS"/>
    <property type="molecule type" value="Genomic_DNA"/>
</dbReference>
<proteinExistence type="predicted"/>
<dbReference type="InterPro" id="IPR006170">
    <property type="entry name" value="PBP/GOBP"/>
</dbReference>
<dbReference type="FunCoup" id="T1HSI8">
    <property type="interactions" value="14"/>
</dbReference>
<dbReference type="HOGENOM" id="CLU_1798842_0_0_1"/>
<dbReference type="GO" id="GO:0005615">
    <property type="term" value="C:extracellular space"/>
    <property type="evidence" value="ECO:0007669"/>
    <property type="project" value="TreeGrafter"/>
</dbReference>
<dbReference type="CDD" id="cd23992">
    <property type="entry name" value="PBP_GOBP"/>
    <property type="match status" value="1"/>
</dbReference>
<dbReference type="SUPFAM" id="SSF47565">
    <property type="entry name" value="Insect pheromone/odorant-binding proteins"/>
    <property type="match status" value="1"/>
</dbReference>
<dbReference type="SMART" id="SM00708">
    <property type="entry name" value="PhBP"/>
    <property type="match status" value="1"/>
</dbReference>
<dbReference type="Proteomes" id="UP000015103">
    <property type="component" value="Unassembled WGS sequence"/>
</dbReference>